<evidence type="ECO:0000313" key="4">
    <source>
        <dbReference type="Proteomes" id="UP000281813"/>
    </source>
</evidence>
<dbReference type="OrthoDB" id="9759607at2"/>
<protein>
    <submittedName>
        <fullName evidence="3">GGDEF domain-containing protein</fullName>
    </submittedName>
</protein>
<dbReference type="CDD" id="cd01949">
    <property type="entry name" value="GGDEF"/>
    <property type="match status" value="1"/>
</dbReference>
<keyword evidence="1" id="KW-1133">Transmembrane helix</keyword>
<dbReference type="PANTHER" id="PTHR46663:SF4">
    <property type="entry name" value="DIGUANYLATE CYCLASE DGCT-RELATED"/>
    <property type="match status" value="1"/>
</dbReference>
<feature type="transmembrane region" description="Helical" evidence="1">
    <location>
        <begin position="300"/>
        <end position="323"/>
    </location>
</feature>
<organism evidence="3 4">
    <name type="scientific">Oceanobacillus bengalensis</name>
    <dbReference type="NCBI Taxonomy" id="1435466"/>
    <lineage>
        <taxon>Bacteria</taxon>
        <taxon>Bacillati</taxon>
        <taxon>Bacillota</taxon>
        <taxon>Bacilli</taxon>
        <taxon>Bacillales</taxon>
        <taxon>Bacillaceae</taxon>
        <taxon>Oceanobacillus</taxon>
    </lineage>
</organism>
<evidence type="ECO:0000259" key="2">
    <source>
        <dbReference type="PROSITE" id="PS50887"/>
    </source>
</evidence>
<keyword evidence="1" id="KW-0812">Transmembrane</keyword>
<comment type="caution">
    <text evidence="3">The sequence shown here is derived from an EMBL/GenBank/DDBJ whole genome shotgun (WGS) entry which is preliminary data.</text>
</comment>
<evidence type="ECO:0000313" key="3">
    <source>
        <dbReference type="EMBL" id="RKQ13241.1"/>
    </source>
</evidence>
<feature type="domain" description="GGDEF" evidence="2">
    <location>
        <begin position="356"/>
        <end position="489"/>
    </location>
</feature>
<dbReference type="InterPro" id="IPR029787">
    <property type="entry name" value="Nucleotide_cyclase"/>
</dbReference>
<sequence>MKELFRVRLFIIMIVFATVIAFTIAIINEQRITNELLENNKFQIEQIEDTVKYSLETIDKVYYYFDDDTAANMERNSKFLIDLYEDNPSFTEWDFNSLKEQLGMDIYIINNNNVVTHSSLVSDIGMDFEECCHTLAGILDERRSTGEFYHDGMDIAQDTGEITKFSYMATPDKEHLIELSYNLQDGEIFGEFNFLQVMGELEEKYPSINEINILNLGGLSLGESANEWKLTAERRQAFEKALNTDETIEVKVDLNDSQLSYRYVPYRSKYDSGSTQDKVIEIVHSNNQLQVVLVKNQRIFIIQLILVLIVTIILSLITSKWFARPVHMAFHDKLTGLKNRAAFEEDLQRQLDKNEGSIALLMFDLDNFKLVNDHLGYDQGDQLLQLVGSSVEASLPKGKTIYRLGGDEFTIIMPSSNRDDAEQIAELIMSNLNEVIKQMTELKGLHVTVSLGIAIAPDDGVDLESLYKKADIAMYKSKELGKNQYFVYQ</sequence>
<dbReference type="Gene3D" id="3.30.70.270">
    <property type="match status" value="1"/>
</dbReference>
<feature type="transmembrane region" description="Helical" evidence="1">
    <location>
        <begin position="7"/>
        <end position="27"/>
    </location>
</feature>
<dbReference type="PROSITE" id="PS50887">
    <property type="entry name" value="GGDEF"/>
    <property type="match status" value="1"/>
</dbReference>
<keyword evidence="4" id="KW-1185">Reference proteome</keyword>
<dbReference type="InterPro" id="IPR043128">
    <property type="entry name" value="Rev_trsase/Diguanyl_cyclase"/>
</dbReference>
<keyword evidence="1" id="KW-0472">Membrane</keyword>
<accession>A0A494YSY7</accession>
<dbReference type="AlphaFoldDB" id="A0A494YSY7"/>
<dbReference type="Proteomes" id="UP000281813">
    <property type="component" value="Unassembled WGS sequence"/>
</dbReference>
<name>A0A494YSY7_9BACI</name>
<dbReference type="PANTHER" id="PTHR46663">
    <property type="entry name" value="DIGUANYLATE CYCLASE DGCT-RELATED"/>
    <property type="match status" value="1"/>
</dbReference>
<dbReference type="EMBL" id="RBZO01000034">
    <property type="protein sequence ID" value="RKQ13241.1"/>
    <property type="molecule type" value="Genomic_DNA"/>
</dbReference>
<proteinExistence type="predicted"/>
<dbReference type="RefSeq" id="WP_121133868.1">
    <property type="nucleotide sequence ID" value="NZ_JBHUFK010000022.1"/>
</dbReference>
<reference evidence="3 4" key="1">
    <citation type="journal article" date="2015" name="Antonie Van Leeuwenhoek">
        <title>Oceanobacillus bengalensis sp. nov., a bacterium isolated from seawater of the Bay of Bengal.</title>
        <authorList>
            <person name="Yongchang O."/>
            <person name="Xiang W."/>
            <person name="Wang G."/>
        </authorList>
    </citation>
    <scope>NUCLEOTIDE SEQUENCE [LARGE SCALE GENOMIC DNA]</scope>
    <source>
        <strain evidence="3 4">MCCC 1K00260</strain>
    </source>
</reference>
<evidence type="ECO:0000256" key="1">
    <source>
        <dbReference type="SAM" id="Phobius"/>
    </source>
</evidence>
<dbReference type="Pfam" id="PF00990">
    <property type="entry name" value="GGDEF"/>
    <property type="match status" value="1"/>
</dbReference>
<dbReference type="NCBIfam" id="TIGR00254">
    <property type="entry name" value="GGDEF"/>
    <property type="match status" value="1"/>
</dbReference>
<dbReference type="SMART" id="SM00267">
    <property type="entry name" value="GGDEF"/>
    <property type="match status" value="1"/>
</dbReference>
<dbReference type="InterPro" id="IPR052163">
    <property type="entry name" value="DGC-Regulatory_Protein"/>
</dbReference>
<gene>
    <name evidence="3" type="ORF">D8M05_16745</name>
</gene>
<dbReference type="SUPFAM" id="SSF55073">
    <property type="entry name" value="Nucleotide cyclase"/>
    <property type="match status" value="1"/>
</dbReference>
<dbReference type="InterPro" id="IPR000160">
    <property type="entry name" value="GGDEF_dom"/>
</dbReference>